<accession>A0A399FBB4</accession>
<dbReference type="SUPFAM" id="SSF51735">
    <property type="entry name" value="NAD(P)-binding Rossmann-fold domains"/>
    <property type="match status" value="1"/>
</dbReference>
<keyword evidence="2" id="KW-1185">Reference proteome</keyword>
<organism evidence="1 2">
    <name type="scientific">Meiothermus granaticius NBRC 107808</name>
    <dbReference type="NCBI Taxonomy" id="1227551"/>
    <lineage>
        <taxon>Bacteria</taxon>
        <taxon>Thermotogati</taxon>
        <taxon>Deinococcota</taxon>
        <taxon>Deinococci</taxon>
        <taxon>Thermales</taxon>
        <taxon>Thermaceae</taxon>
        <taxon>Meiothermus</taxon>
    </lineage>
</organism>
<dbReference type="Proteomes" id="UP000266178">
    <property type="component" value="Unassembled WGS sequence"/>
</dbReference>
<dbReference type="EC" id="1.5.1.49" evidence="1"/>
<protein>
    <submittedName>
        <fullName evidence="1">Delta(1)-pyrroline-2-carboxylate reductase 1</fullName>
        <ecNumber evidence="1">1.5.1.49</ecNumber>
    </submittedName>
</protein>
<reference evidence="1 2" key="1">
    <citation type="submission" date="2018-08" db="EMBL/GenBank/DDBJ databases">
        <title>Meiothermus granaticius genome AF-68 sequencing project.</title>
        <authorList>
            <person name="Da Costa M.S."/>
            <person name="Albuquerque L."/>
            <person name="Raposo P."/>
            <person name="Froufe H.J.C."/>
            <person name="Barroso C.S."/>
            <person name="Egas C."/>
        </authorList>
    </citation>
    <scope>NUCLEOTIDE SEQUENCE [LARGE SCALE GENOMIC DNA]</scope>
    <source>
        <strain evidence="1 2">AF-68</strain>
    </source>
</reference>
<name>A0A399FBB4_9DEIN</name>
<sequence length="294" mass="30904">MDFLSAAQTAALLPYPELAEAIERVLRDKAAGTVWAPERLVMPLPGGGTLLLMPAADAEITIVKQVTVHPGQQPSVRAEVYVLDTRTGERRLGLDGATVTARRTAAVSLLAAQKLAPNPEGPMLIVGAGTQGRGHLEAFRSGLGVKKVYVASRNLEHAQALVAQARSLGLEGEPAPSLEAVLGEVSLIVTATTSRTPVLPEGVREDAFIAAVGAFQPEMAEIPAGLVRRSRVFVDSLEGARAEAGDLIQAGVDWGRVRGLEGPRPQDGPVLFKSVGHALWDLAAARLAMRMLGS</sequence>
<dbReference type="PIRSF" id="PIRSF001439">
    <property type="entry name" value="CryM"/>
    <property type="match status" value="1"/>
</dbReference>
<dbReference type="PANTHER" id="PTHR13812:SF19">
    <property type="entry name" value="KETIMINE REDUCTASE MU-CRYSTALLIN"/>
    <property type="match status" value="1"/>
</dbReference>
<proteinExistence type="predicted"/>
<dbReference type="OrthoDB" id="9792005at2"/>
<dbReference type="InterPro" id="IPR003462">
    <property type="entry name" value="ODC_Mu_crystall"/>
</dbReference>
<dbReference type="Pfam" id="PF02423">
    <property type="entry name" value="OCD_Mu_crystall"/>
    <property type="match status" value="1"/>
</dbReference>
<dbReference type="NCBIfam" id="NF005603">
    <property type="entry name" value="PRK07340.1"/>
    <property type="match status" value="1"/>
</dbReference>
<keyword evidence="1" id="KW-0560">Oxidoreductase</keyword>
<comment type="caution">
    <text evidence="1">The sequence shown here is derived from an EMBL/GenBank/DDBJ whole genome shotgun (WGS) entry which is preliminary data.</text>
</comment>
<dbReference type="InterPro" id="IPR023401">
    <property type="entry name" value="ODC_N"/>
</dbReference>
<evidence type="ECO:0000313" key="2">
    <source>
        <dbReference type="Proteomes" id="UP000266178"/>
    </source>
</evidence>
<dbReference type="GO" id="GO:0005737">
    <property type="term" value="C:cytoplasm"/>
    <property type="evidence" value="ECO:0007669"/>
    <property type="project" value="TreeGrafter"/>
</dbReference>
<dbReference type="GO" id="GO:0016491">
    <property type="term" value="F:oxidoreductase activity"/>
    <property type="evidence" value="ECO:0007669"/>
    <property type="project" value="UniProtKB-KW"/>
</dbReference>
<dbReference type="PANTHER" id="PTHR13812">
    <property type="entry name" value="KETIMINE REDUCTASE MU-CRYSTALLIN"/>
    <property type="match status" value="1"/>
</dbReference>
<dbReference type="Gene3D" id="3.30.1780.10">
    <property type="entry name" value="ornithine cyclodeaminase, domain 1"/>
    <property type="match status" value="1"/>
</dbReference>
<dbReference type="InterPro" id="IPR036291">
    <property type="entry name" value="NAD(P)-bd_dom_sf"/>
</dbReference>
<evidence type="ECO:0000313" key="1">
    <source>
        <dbReference type="EMBL" id="RIH93433.1"/>
    </source>
</evidence>
<dbReference type="Gene3D" id="3.40.50.720">
    <property type="entry name" value="NAD(P)-binding Rossmann-like Domain"/>
    <property type="match status" value="1"/>
</dbReference>
<gene>
    <name evidence="1" type="primary">ocd</name>
    <name evidence="1" type="ORF">Mgrana_00689</name>
</gene>
<dbReference type="EMBL" id="QWLB01000006">
    <property type="protein sequence ID" value="RIH93433.1"/>
    <property type="molecule type" value="Genomic_DNA"/>
</dbReference>
<dbReference type="AlphaFoldDB" id="A0A399FBB4"/>
<dbReference type="RefSeq" id="WP_119356208.1">
    <property type="nucleotide sequence ID" value="NZ_BJXM01000013.1"/>
</dbReference>